<gene>
    <name evidence="5" type="ORF">V6N12_072309</name>
</gene>
<proteinExistence type="predicted"/>
<dbReference type="SUPFAM" id="SSF48484">
    <property type="entry name" value="Lipoxigenase"/>
    <property type="match status" value="1"/>
</dbReference>
<keyword evidence="6" id="KW-1185">Reference proteome</keyword>
<evidence type="ECO:0000256" key="2">
    <source>
        <dbReference type="ARBA" id="ARBA00022964"/>
    </source>
</evidence>
<keyword evidence="1" id="KW-0479">Metal-binding</keyword>
<dbReference type="InterPro" id="IPR036226">
    <property type="entry name" value="LipOase_C_sf"/>
</dbReference>
<reference evidence="5 6" key="1">
    <citation type="journal article" date="2024" name="G3 (Bethesda)">
        <title>Genome assembly of Hibiscus sabdariffa L. provides insights into metabolisms of medicinal natural products.</title>
        <authorList>
            <person name="Kim T."/>
        </authorList>
    </citation>
    <scope>NUCLEOTIDE SEQUENCE [LARGE SCALE GENOMIC DNA]</scope>
    <source>
        <strain evidence="5">TK-2024</strain>
        <tissue evidence="5">Old leaves</tissue>
    </source>
</reference>
<dbReference type="PROSITE" id="PS51393">
    <property type="entry name" value="LIPOXYGENASE_3"/>
    <property type="match status" value="1"/>
</dbReference>
<name>A0ABR2FMG7_9ROSI</name>
<dbReference type="Proteomes" id="UP001472677">
    <property type="component" value="Unassembled WGS sequence"/>
</dbReference>
<dbReference type="Pfam" id="PF00305">
    <property type="entry name" value="Lipoxygenase"/>
    <property type="match status" value="1"/>
</dbReference>
<dbReference type="EMBL" id="JBBPBM010000006">
    <property type="protein sequence ID" value="KAK8582113.1"/>
    <property type="molecule type" value="Genomic_DNA"/>
</dbReference>
<dbReference type="PANTHER" id="PTHR11771">
    <property type="entry name" value="LIPOXYGENASE"/>
    <property type="match status" value="1"/>
</dbReference>
<protein>
    <recommendedName>
        <fullName evidence="4">Lipoxygenase domain-containing protein</fullName>
    </recommendedName>
</protein>
<evidence type="ECO:0000256" key="1">
    <source>
        <dbReference type="ARBA" id="ARBA00022723"/>
    </source>
</evidence>
<keyword evidence="2" id="KW-0223">Dioxygenase</keyword>
<accession>A0ABR2FMG7</accession>
<dbReference type="InterPro" id="IPR013819">
    <property type="entry name" value="LipOase_C"/>
</dbReference>
<dbReference type="Gene3D" id="1.20.245.10">
    <property type="entry name" value="Lipoxygenase-1, Domain 5"/>
    <property type="match status" value="1"/>
</dbReference>
<feature type="domain" description="Lipoxygenase" evidence="4">
    <location>
        <begin position="1"/>
        <end position="194"/>
    </location>
</feature>
<evidence type="ECO:0000259" key="4">
    <source>
        <dbReference type="PROSITE" id="PS51393"/>
    </source>
</evidence>
<keyword evidence="3" id="KW-0560">Oxidoreductase</keyword>
<evidence type="ECO:0000313" key="5">
    <source>
        <dbReference type="EMBL" id="KAK8582113.1"/>
    </source>
</evidence>
<organism evidence="5 6">
    <name type="scientific">Hibiscus sabdariffa</name>
    <name type="common">roselle</name>
    <dbReference type="NCBI Taxonomy" id="183260"/>
    <lineage>
        <taxon>Eukaryota</taxon>
        <taxon>Viridiplantae</taxon>
        <taxon>Streptophyta</taxon>
        <taxon>Embryophyta</taxon>
        <taxon>Tracheophyta</taxon>
        <taxon>Spermatophyta</taxon>
        <taxon>Magnoliopsida</taxon>
        <taxon>eudicotyledons</taxon>
        <taxon>Gunneridae</taxon>
        <taxon>Pentapetalae</taxon>
        <taxon>rosids</taxon>
        <taxon>malvids</taxon>
        <taxon>Malvales</taxon>
        <taxon>Malvaceae</taxon>
        <taxon>Malvoideae</taxon>
        <taxon>Hibiscus</taxon>
    </lineage>
</organism>
<comment type="caution">
    <text evidence="5">The sequence shown here is derived from an EMBL/GenBank/DDBJ whole genome shotgun (WGS) entry which is preliminary data.</text>
</comment>
<evidence type="ECO:0000256" key="3">
    <source>
        <dbReference type="ARBA" id="ARBA00023002"/>
    </source>
</evidence>
<sequence length="194" mass="22264">MAVEEPDAPHGLRLTIKDYPFANDGLVLWDILKEWISDYVNHYYPNASLVESDEELQAWWTEIRTVGHGDKKDEPWWPVLKTPEDLIHIVTTIAWVTSCHHASVNVGQYTYAGYFPSRPTIARRNMPTEEATEKEWELFMKKPEVLLLMCFPSQIQATTVMAILDVLSNHSPDEEYLGENAEAALSMKGMQTRI</sequence>
<evidence type="ECO:0000313" key="6">
    <source>
        <dbReference type="Proteomes" id="UP001472677"/>
    </source>
</evidence>
<dbReference type="InterPro" id="IPR000907">
    <property type="entry name" value="LipOase"/>
</dbReference>